<evidence type="ECO:0000256" key="1">
    <source>
        <dbReference type="SAM" id="MobiDB-lite"/>
    </source>
</evidence>
<evidence type="ECO:0008006" key="5">
    <source>
        <dbReference type="Google" id="ProtNLM"/>
    </source>
</evidence>
<reference evidence="3" key="2">
    <citation type="submission" date="2023-06" db="EMBL/GenBank/DDBJ databases">
        <authorList>
            <consortium name="Lawrence Berkeley National Laboratory"/>
            <person name="Haridas S."/>
            <person name="Hensen N."/>
            <person name="Bonometti L."/>
            <person name="Westerberg I."/>
            <person name="Brannstrom I.O."/>
            <person name="Guillou S."/>
            <person name="Cros-Aarteil S."/>
            <person name="Calhoun S."/>
            <person name="Kuo A."/>
            <person name="Mondo S."/>
            <person name="Pangilinan J."/>
            <person name="Riley R."/>
            <person name="Labutti K."/>
            <person name="Andreopoulos B."/>
            <person name="Lipzen A."/>
            <person name="Chen C."/>
            <person name="Yanf M."/>
            <person name="Daum C."/>
            <person name="Ng V."/>
            <person name="Clum A."/>
            <person name="Steindorff A."/>
            <person name="Ohm R."/>
            <person name="Martin F."/>
            <person name="Silar P."/>
            <person name="Natvig D."/>
            <person name="Lalanne C."/>
            <person name="Gautier V."/>
            <person name="Ament-Velasquez S.L."/>
            <person name="Kruys A."/>
            <person name="Hutchinson M.I."/>
            <person name="Powell A.J."/>
            <person name="Barry K."/>
            <person name="Miller A.N."/>
            <person name="Grigoriev I.V."/>
            <person name="Debuchy R."/>
            <person name="Gladieux P."/>
            <person name="Thoren M.H."/>
            <person name="Johannesson H."/>
        </authorList>
    </citation>
    <scope>NUCLEOTIDE SEQUENCE</scope>
    <source>
        <strain evidence="3">CBS 118394</strain>
    </source>
</reference>
<feature type="compositionally biased region" description="Basic and acidic residues" evidence="1">
    <location>
        <begin position="276"/>
        <end position="285"/>
    </location>
</feature>
<evidence type="ECO:0000313" key="4">
    <source>
        <dbReference type="Proteomes" id="UP001283341"/>
    </source>
</evidence>
<organism evidence="3 4">
    <name type="scientific">Apodospora peruviana</name>
    <dbReference type="NCBI Taxonomy" id="516989"/>
    <lineage>
        <taxon>Eukaryota</taxon>
        <taxon>Fungi</taxon>
        <taxon>Dikarya</taxon>
        <taxon>Ascomycota</taxon>
        <taxon>Pezizomycotina</taxon>
        <taxon>Sordariomycetes</taxon>
        <taxon>Sordariomycetidae</taxon>
        <taxon>Sordariales</taxon>
        <taxon>Lasiosphaeriaceae</taxon>
        <taxon>Apodospora</taxon>
    </lineage>
</organism>
<feature type="region of interest" description="Disordered" evidence="1">
    <location>
        <begin position="1"/>
        <end position="51"/>
    </location>
</feature>
<gene>
    <name evidence="3" type="ORF">B0H66DRAFT_19057</name>
</gene>
<keyword evidence="4" id="KW-1185">Reference proteome</keyword>
<keyword evidence="2" id="KW-1133">Transmembrane helix</keyword>
<sequence length="423" mass="45864">MAPGSSRSNKTPSLRRLSHPILPMPMIVEDDADPPVLPKKSPRRVSRPPSTTMILSQYYMDQFQRGDFTSYSGSSGPPPYSGGSSESGTASDQLKPVRRRQEDVTRRDRIMDHRNEWIARRGGWYRLTLLSILVVGLVVGLSVGLTVGLRKRNQQTPPEPLPIHLFPAGSYAFTTALANMSTGCLGASTSGDWRCFPYTTYTPSSPSTAAATFYWIIEPVTAWSYVISSSDNPFAPSFTNLSLTLFDGNQDTERFTFDFVMAKGVAVTVTDSSSDGSDRKRRDEASSSPTTCWFNSTRVSTTIWTRTRASYPANITSVPAPVNASSVFAPWPYKVDIQQIQDGGGQQQQQQPDCRDAQGRPVSSAVEVVRPRNDDDDKCGCWYANYGLPGEDDGADSGKPSAASAAVSREATPGKGGLGGSPG</sequence>
<keyword evidence="2" id="KW-0472">Membrane</keyword>
<keyword evidence="2" id="KW-0812">Transmembrane</keyword>
<evidence type="ECO:0000256" key="2">
    <source>
        <dbReference type="SAM" id="Phobius"/>
    </source>
</evidence>
<proteinExistence type="predicted"/>
<feature type="region of interest" description="Disordered" evidence="1">
    <location>
        <begin position="66"/>
        <end position="105"/>
    </location>
</feature>
<feature type="region of interest" description="Disordered" evidence="1">
    <location>
        <begin position="389"/>
        <end position="423"/>
    </location>
</feature>
<feature type="region of interest" description="Disordered" evidence="1">
    <location>
        <begin position="270"/>
        <end position="289"/>
    </location>
</feature>
<dbReference type="AlphaFoldDB" id="A0AAE0IQP2"/>
<feature type="compositionally biased region" description="Gly residues" evidence="1">
    <location>
        <begin position="414"/>
        <end position="423"/>
    </location>
</feature>
<feature type="transmembrane region" description="Helical" evidence="2">
    <location>
        <begin position="124"/>
        <end position="149"/>
    </location>
</feature>
<feature type="region of interest" description="Disordered" evidence="1">
    <location>
        <begin position="341"/>
        <end position="373"/>
    </location>
</feature>
<comment type="caution">
    <text evidence="3">The sequence shown here is derived from an EMBL/GenBank/DDBJ whole genome shotgun (WGS) entry which is preliminary data.</text>
</comment>
<feature type="compositionally biased region" description="Low complexity" evidence="1">
    <location>
        <begin position="70"/>
        <end position="88"/>
    </location>
</feature>
<reference evidence="3" key="1">
    <citation type="journal article" date="2023" name="Mol. Phylogenet. Evol.">
        <title>Genome-scale phylogeny and comparative genomics of the fungal order Sordariales.</title>
        <authorList>
            <person name="Hensen N."/>
            <person name="Bonometti L."/>
            <person name="Westerberg I."/>
            <person name="Brannstrom I.O."/>
            <person name="Guillou S."/>
            <person name="Cros-Aarteil S."/>
            <person name="Calhoun S."/>
            <person name="Haridas S."/>
            <person name="Kuo A."/>
            <person name="Mondo S."/>
            <person name="Pangilinan J."/>
            <person name="Riley R."/>
            <person name="LaButti K."/>
            <person name="Andreopoulos B."/>
            <person name="Lipzen A."/>
            <person name="Chen C."/>
            <person name="Yan M."/>
            <person name="Daum C."/>
            <person name="Ng V."/>
            <person name="Clum A."/>
            <person name="Steindorff A."/>
            <person name="Ohm R.A."/>
            <person name="Martin F."/>
            <person name="Silar P."/>
            <person name="Natvig D.O."/>
            <person name="Lalanne C."/>
            <person name="Gautier V."/>
            <person name="Ament-Velasquez S.L."/>
            <person name="Kruys A."/>
            <person name="Hutchinson M.I."/>
            <person name="Powell A.J."/>
            <person name="Barry K."/>
            <person name="Miller A.N."/>
            <person name="Grigoriev I.V."/>
            <person name="Debuchy R."/>
            <person name="Gladieux P."/>
            <person name="Hiltunen Thoren M."/>
            <person name="Johannesson H."/>
        </authorList>
    </citation>
    <scope>NUCLEOTIDE SEQUENCE</scope>
    <source>
        <strain evidence="3">CBS 118394</strain>
    </source>
</reference>
<name>A0AAE0IQP2_9PEZI</name>
<dbReference type="EMBL" id="JAUEDM010000001">
    <property type="protein sequence ID" value="KAK3329320.1"/>
    <property type="molecule type" value="Genomic_DNA"/>
</dbReference>
<evidence type="ECO:0000313" key="3">
    <source>
        <dbReference type="EMBL" id="KAK3329320.1"/>
    </source>
</evidence>
<feature type="compositionally biased region" description="Low complexity" evidence="1">
    <location>
        <begin position="341"/>
        <end position="351"/>
    </location>
</feature>
<accession>A0AAE0IQP2</accession>
<feature type="compositionally biased region" description="Polar residues" evidence="1">
    <location>
        <begin position="1"/>
        <end position="12"/>
    </location>
</feature>
<protein>
    <recommendedName>
        <fullName evidence="5">Tat pathway signal sequence</fullName>
    </recommendedName>
</protein>
<dbReference type="Proteomes" id="UP001283341">
    <property type="component" value="Unassembled WGS sequence"/>
</dbReference>